<dbReference type="RefSeq" id="WP_005729759.1">
    <property type="nucleotide sequence ID" value="NZ_JH932274.1"/>
</dbReference>
<comment type="caution">
    <text evidence="1">The sequence shown here is derived from an EMBL/GenBank/DDBJ whole genome shotgun (WGS) entry which is preliminary data.</text>
</comment>
<proteinExistence type="predicted"/>
<dbReference type="Proteomes" id="UP000004722">
    <property type="component" value="Unassembled WGS sequence"/>
</dbReference>
<protein>
    <submittedName>
        <fullName evidence="1">SagC family bacteriocin biosynthesis cyclodehydratase</fullName>
    </submittedName>
</protein>
<dbReference type="EMBL" id="AGZG01000106">
    <property type="protein sequence ID" value="EKB62796.1"/>
    <property type="molecule type" value="Genomic_DNA"/>
</dbReference>
<reference evidence="1 2" key="1">
    <citation type="submission" date="2012-07" db="EMBL/GenBank/DDBJ databases">
        <title>The Genome Sequence of Lactobacillus crispatus FB077-07.</title>
        <authorList>
            <consortium name="The Broad Institute Genome Sequencing Platform"/>
            <person name="Earl A."/>
            <person name="Ward D."/>
            <person name="Feldgarden M."/>
            <person name="Gevers D."/>
            <person name="Saerens B."/>
            <person name="Vaneechoutte M."/>
            <person name="Walker B."/>
            <person name="Young S.K."/>
            <person name="Zeng Q."/>
            <person name="Gargeya S."/>
            <person name="Fitzgerald M."/>
            <person name="Haas B."/>
            <person name="Abouelleil A."/>
            <person name="Alvarado L."/>
            <person name="Arachchi H.M."/>
            <person name="Berlin A.M."/>
            <person name="Chapman S.B."/>
            <person name="Goldberg J."/>
            <person name="Griggs A."/>
            <person name="Gujja S."/>
            <person name="Hansen M."/>
            <person name="Howarth C."/>
            <person name="Imamovic A."/>
            <person name="Larimer J."/>
            <person name="McCowen C."/>
            <person name="Montmayeur A."/>
            <person name="Murphy C."/>
            <person name="Neiman D."/>
            <person name="Pearson M."/>
            <person name="Priest M."/>
            <person name="Roberts A."/>
            <person name="Saif S."/>
            <person name="Shea T."/>
            <person name="Sisk P."/>
            <person name="Sykes S."/>
            <person name="Wortman J."/>
            <person name="Nusbaum C."/>
            <person name="Birren B."/>
        </authorList>
    </citation>
    <scope>NUCLEOTIDE SEQUENCE [LARGE SCALE GENOMIC DNA]</scope>
    <source>
        <strain evidence="1 2">FB077-07</strain>
    </source>
</reference>
<sequence>MFVSLFKQLIQNQEIKVSEDDEEYSDFKKLVQLGFLGIRNKNKKVALIVEESAKNFFENYLKDENICVSSLDEFITQDTLNILIEEKNNTKLNKIVQNYKNKYKDVDLIFVCSLYYENYLKGINKLTKLISIPYNIGFYDNNNIFATRIIHGETGCYQCLENQILQKFDGYIEDYVSEMDSEKQVFDIKNYGVLISIIKSEIEELNLYSDTELRGNVLHFYLPTYEYNFDKNRIQSDCSVCSTINNILFKEQNMKACNILAEVLGNDKYQE</sequence>
<name>K1M5U2_9LACO</name>
<evidence type="ECO:0000313" key="1">
    <source>
        <dbReference type="EMBL" id="EKB62796.1"/>
    </source>
</evidence>
<organism evidence="1 2">
    <name type="scientific">Lactobacillus crispatus FB077-07</name>
    <dbReference type="NCBI Taxonomy" id="883092"/>
    <lineage>
        <taxon>Bacteria</taxon>
        <taxon>Bacillati</taxon>
        <taxon>Bacillota</taxon>
        <taxon>Bacilli</taxon>
        <taxon>Lactobacillales</taxon>
        <taxon>Lactobacillaceae</taxon>
        <taxon>Lactobacillus</taxon>
    </lineage>
</organism>
<dbReference type="HOGENOM" id="CLU_089608_0_0_9"/>
<gene>
    <name evidence="1" type="ORF">HMPREF9249_02236</name>
</gene>
<dbReference type="Gene3D" id="3.40.50.720">
    <property type="entry name" value="NAD(P)-binding Rossmann-like Domain"/>
    <property type="match status" value="1"/>
</dbReference>
<evidence type="ECO:0000313" key="2">
    <source>
        <dbReference type="Proteomes" id="UP000004722"/>
    </source>
</evidence>
<accession>K1M5U2</accession>
<dbReference type="AlphaFoldDB" id="K1M5U2"/>
<dbReference type="PATRIC" id="fig|883092.3.peg.2217"/>